<evidence type="ECO:0000313" key="2">
    <source>
        <dbReference type="Proteomes" id="UP001221142"/>
    </source>
</evidence>
<reference evidence="1" key="1">
    <citation type="submission" date="2023-03" db="EMBL/GenBank/DDBJ databases">
        <title>Massive genome expansion in bonnet fungi (Mycena s.s.) driven by repeated elements and novel gene families across ecological guilds.</title>
        <authorList>
            <consortium name="Lawrence Berkeley National Laboratory"/>
            <person name="Harder C.B."/>
            <person name="Miyauchi S."/>
            <person name="Viragh M."/>
            <person name="Kuo A."/>
            <person name="Thoen E."/>
            <person name="Andreopoulos B."/>
            <person name="Lu D."/>
            <person name="Skrede I."/>
            <person name="Drula E."/>
            <person name="Henrissat B."/>
            <person name="Morin E."/>
            <person name="Kohler A."/>
            <person name="Barry K."/>
            <person name="LaButti K."/>
            <person name="Morin E."/>
            <person name="Salamov A."/>
            <person name="Lipzen A."/>
            <person name="Mereny Z."/>
            <person name="Hegedus B."/>
            <person name="Baldrian P."/>
            <person name="Stursova M."/>
            <person name="Weitz H."/>
            <person name="Taylor A."/>
            <person name="Grigoriev I.V."/>
            <person name="Nagy L.G."/>
            <person name="Martin F."/>
            <person name="Kauserud H."/>
        </authorList>
    </citation>
    <scope>NUCLEOTIDE SEQUENCE</scope>
    <source>
        <strain evidence="1">9284</strain>
    </source>
</reference>
<dbReference type="Proteomes" id="UP001221142">
    <property type="component" value="Unassembled WGS sequence"/>
</dbReference>
<sequence length="359" mass="40496">MSTKLALNVPELLHQFIHHLCDSISDLHACALVARSWTHPARCHLYRAPLYKATPGPDTHHKRRLLQQTFVRSPHLLHHVRQLSFDPKDSYDLCRLAFTRLDTVVTDHFDLTEANALGVRQILSMPALRSVDLDCNFVQAETFFRIWEQASPTIKVLALACRHIPPSNSYPTGTPPIPSSSGASRVALDALELDMFAGVIGHWLRDPNCPFDLSRLQALSVHWTTNAVFQWPVLLPALENIENLRLVGVKPSLDLSVFPNLKTLHLAGIHINRLVQALSSVAYSQHLHTIRINTVYFPDDVIEKIQSVLKRGGPQGPFHRLAILELEPMLVQAEPVLVMPGVEVRFDKFANDEWLHETL</sequence>
<dbReference type="SUPFAM" id="SSF52047">
    <property type="entry name" value="RNI-like"/>
    <property type="match status" value="1"/>
</dbReference>
<comment type="caution">
    <text evidence="1">The sequence shown here is derived from an EMBL/GenBank/DDBJ whole genome shotgun (WGS) entry which is preliminary data.</text>
</comment>
<protein>
    <submittedName>
        <fullName evidence="1">Uncharacterized protein</fullName>
    </submittedName>
</protein>
<dbReference type="EMBL" id="JARKIF010000021">
    <property type="protein sequence ID" value="KAJ7617058.1"/>
    <property type="molecule type" value="Genomic_DNA"/>
</dbReference>
<accession>A0AAD7BCM8</accession>
<name>A0AAD7BCM8_9AGAR</name>
<organism evidence="1 2">
    <name type="scientific">Roridomyces roridus</name>
    <dbReference type="NCBI Taxonomy" id="1738132"/>
    <lineage>
        <taxon>Eukaryota</taxon>
        <taxon>Fungi</taxon>
        <taxon>Dikarya</taxon>
        <taxon>Basidiomycota</taxon>
        <taxon>Agaricomycotina</taxon>
        <taxon>Agaricomycetes</taxon>
        <taxon>Agaricomycetidae</taxon>
        <taxon>Agaricales</taxon>
        <taxon>Marasmiineae</taxon>
        <taxon>Mycenaceae</taxon>
        <taxon>Roridomyces</taxon>
    </lineage>
</organism>
<dbReference type="AlphaFoldDB" id="A0AAD7BCM8"/>
<proteinExistence type="predicted"/>
<keyword evidence="2" id="KW-1185">Reference proteome</keyword>
<evidence type="ECO:0000313" key="1">
    <source>
        <dbReference type="EMBL" id="KAJ7617058.1"/>
    </source>
</evidence>
<gene>
    <name evidence="1" type="ORF">FB45DRAFT_222090</name>
</gene>